<evidence type="ECO:0000256" key="10">
    <source>
        <dbReference type="SAM" id="SignalP"/>
    </source>
</evidence>
<dbReference type="PANTHER" id="PTHR10266">
    <property type="entry name" value="CYTOCHROME C1"/>
    <property type="match status" value="1"/>
</dbReference>
<dbReference type="InterPro" id="IPR002326">
    <property type="entry name" value="Cyt_c1"/>
</dbReference>
<feature type="binding site" description="covalent" evidence="8">
    <location>
        <position position="58"/>
    </location>
    <ligand>
        <name>heme c</name>
        <dbReference type="ChEBI" id="CHEBI:61717"/>
    </ligand>
</feature>
<dbReference type="KEGG" id="maes:Ga0123461_0968"/>
<dbReference type="EMBL" id="CP018799">
    <property type="protein sequence ID" value="ATX79388.1"/>
    <property type="molecule type" value="Genomic_DNA"/>
</dbReference>
<evidence type="ECO:0000256" key="4">
    <source>
        <dbReference type="ARBA" id="ARBA00022723"/>
    </source>
</evidence>
<dbReference type="InterPro" id="IPR009056">
    <property type="entry name" value="Cyt_c-like_dom"/>
</dbReference>
<keyword evidence="5 9" id="KW-1133">Transmembrane helix</keyword>
<dbReference type="GO" id="GO:0020037">
    <property type="term" value="F:heme binding"/>
    <property type="evidence" value="ECO:0007669"/>
    <property type="project" value="InterPro"/>
</dbReference>
<evidence type="ECO:0000256" key="5">
    <source>
        <dbReference type="ARBA" id="ARBA00022989"/>
    </source>
</evidence>
<dbReference type="RefSeq" id="WP_100277286.1">
    <property type="nucleotide sequence ID" value="NZ_CP018799.1"/>
</dbReference>
<dbReference type="GO" id="GO:0009055">
    <property type="term" value="F:electron transfer activity"/>
    <property type="evidence" value="ECO:0007669"/>
    <property type="project" value="InterPro"/>
</dbReference>
<gene>
    <name evidence="12" type="ORF">Ga0123461_0968</name>
</gene>
<reference evidence="12 13" key="1">
    <citation type="submission" date="2016-12" db="EMBL/GenBank/DDBJ databases">
        <title>Isolation and genomic insights into novel planktonic Zetaproteobacteria from stratified waters of the Chesapeake Bay.</title>
        <authorList>
            <person name="McAllister S.M."/>
            <person name="Kato S."/>
            <person name="Chan C.S."/>
            <person name="Chiu B.K."/>
            <person name="Field E.K."/>
        </authorList>
    </citation>
    <scope>NUCLEOTIDE SEQUENCE [LARGE SCALE GENOMIC DNA]</scope>
    <source>
        <strain evidence="12 13">CP-5</strain>
    </source>
</reference>
<evidence type="ECO:0000313" key="13">
    <source>
        <dbReference type="Proteomes" id="UP000231701"/>
    </source>
</evidence>
<keyword evidence="2 8" id="KW-0349">Heme</keyword>
<dbReference type="PROSITE" id="PS51007">
    <property type="entry name" value="CYTC"/>
    <property type="match status" value="1"/>
</dbReference>
<accession>A0A2K8KWX5</accession>
<protein>
    <submittedName>
        <fullName evidence="12">Ubiquinol-cytochrome c reductase cytochrome b/c1 subunit/ubiquinol-cytochrome c reductase cytochrome c1 subunit</fullName>
    </submittedName>
</protein>
<dbReference type="Gene3D" id="1.10.760.10">
    <property type="entry name" value="Cytochrome c-like domain"/>
    <property type="match status" value="1"/>
</dbReference>
<evidence type="ECO:0000256" key="2">
    <source>
        <dbReference type="ARBA" id="ARBA00022617"/>
    </source>
</evidence>
<feature type="chain" id="PRO_5014771926" evidence="10">
    <location>
        <begin position="25"/>
        <end position="231"/>
    </location>
</feature>
<feature type="domain" description="Cytochrome c" evidence="11">
    <location>
        <begin position="42"/>
        <end position="192"/>
    </location>
</feature>
<dbReference type="OrthoDB" id="9798864at2"/>
<dbReference type="Pfam" id="PF02167">
    <property type="entry name" value="Cytochrom_C1"/>
    <property type="match status" value="1"/>
</dbReference>
<sequence>MKTTKFLMAMVAAALMGFSTQAMASGGGAALEHAEVDMTDQEQLRRGLTVFTDVCMGCHSAKYLTYRGLMAYPELGLTREEVDELRGEKSLMDGMKSDLSVEDAVVSYGKAPPDLSLIVPGRRGGADYVYSLLIGYEHDHEGKVPDGNWNRVFPGNRIAMPDPLSWLDHEADEEAELRQQAQDVSAFLAFIGDPHQNTRRAIGCWVMGFLLLLTLVLWRLKVEVWKDVKKH</sequence>
<dbReference type="GO" id="GO:0016020">
    <property type="term" value="C:membrane"/>
    <property type="evidence" value="ECO:0007669"/>
    <property type="project" value="UniProtKB-SubCell"/>
</dbReference>
<dbReference type="PRINTS" id="PR00603">
    <property type="entry name" value="CYTOCHROMEC1"/>
</dbReference>
<keyword evidence="13" id="KW-1185">Reference proteome</keyword>
<dbReference type="InterPro" id="IPR036909">
    <property type="entry name" value="Cyt_c-like_dom_sf"/>
</dbReference>
<evidence type="ECO:0000256" key="3">
    <source>
        <dbReference type="ARBA" id="ARBA00022692"/>
    </source>
</evidence>
<dbReference type="Proteomes" id="UP000231701">
    <property type="component" value="Chromosome"/>
</dbReference>
<feature type="binding site" description="covalent" evidence="8">
    <location>
        <position position="160"/>
    </location>
    <ligand>
        <name>heme c</name>
        <dbReference type="ChEBI" id="CHEBI:61717"/>
    </ligand>
</feature>
<organism evidence="12 13">
    <name type="scientific">Mariprofundus aestuarium</name>
    <dbReference type="NCBI Taxonomy" id="1921086"/>
    <lineage>
        <taxon>Bacteria</taxon>
        <taxon>Pseudomonadati</taxon>
        <taxon>Pseudomonadota</taxon>
        <taxon>Candidatius Mariprofundia</taxon>
        <taxon>Mariprofundales</taxon>
        <taxon>Mariprofundaceae</taxon>
        <taxon>Mariprofundus</taxon>
    </lineage>
</organism>
<evidence type="ECO:0000256" key="9">
    <source>
        <dbReference type="SAM" id="Phobius"/>
    </source>
</evidence>
<dbReference type="PANTHER" id="PTHR10266:SF3">
    <property type="entry name" value="CYTOCHROME C1, HEME PROTEIN, MITOCHONDRIAL"/>
    <property type="match status" value="1"/>
</dbReference>
<name>A0A2K8KWX5_MARES</name>
<evidence type="ECO:0000256" key="7">
    <source>
        <dbReference type="ARBA" id="ARBA00023136"/>
    </source>
</evidence>
<keyword evidence="3 9" id="KW-0812">Transmembrane</keyword>
<dbReference type="SUPFAM" id="SSF46626">
    <property type="entry name" value="Cytochrome c"/>
    <property type="match status" value="1"/>
</dbReference>
<comment type="cofactor">
    <cofactor evidence="8">
        <name>heme c</name>
        <dbReference type="ChEBI" id="CHEBI:61717"/>
    </cofactor>
    <text evidence="8">Binds 1 heme c group covalently per subunit.</text>
</comment>
<proteinExistence type="predicted"/>
<feature type="binding site" description="covalent" evidence="8">
    <location>
        <position position="59"/>
    </location>
    <ligand>
        <name>heme c</name>
        <dbReference type="ChEBI" id="CHEBI:61717"/>
    </ligand>
</feature>
<evidence type="ECO:0000256" key="1">
    <source>
        <dbReference type="ARBA" id="ARBA00004370"/>
    </source>
</evidence>
<dbReference type="GO" id="GO:0046872">
    <property type="term" value="F:metal ion binding"/>
    <property type="evidence" value="ECO:0007669"/>
    <property type="project" value="UniProtKB-KW"/>
</dbReference>
<feature type="binding site" description="covalent" evidence="8">
    <location>
        <position position="55"/>
    </location>
    <ligand>
        <name>heme c</name>
        <dbReference type="ChEBI" id="CHEBI:61717"/>
    </ligand>
</feature>
<keyword evidence="10" id="KW-0732">Signal</keyword>
<keyword evidence="7 9" id="KW-0472">Membrane</keyword>
<feature type="signal peptide" evidence="10">
    <location>
        <begin position="1"/>
        <end position="24"/>
    </location>
</feature>
<keyword evidence="4 8" id="KW-0479">Metal-binding</keyword>
<evidence type="ECO:0000259" key="11">
    <source>
        <dbReference type="PROSITE" id="PS51007"/>
    </source>
</evidence>
<evidence type="ECO:0000256" key="6">
    <source>
        <dbReference type="ARBA" id="ARBA00023004"/>
    </source>
</evidence>
<comment type="subcellular location">
    <subcellularLocation>
        <location evidence="1">Membrane</location>
    </subcellularLocation>
</comment>
<keyword evidence="6 8" id="KW-0408">Iron</keyword>
<dbReference type="AlphaFoldDB" id="A0A2K8KWX5"/>
<feature type="transmembrane region" description="Helical" evidence="9">
    <location>
        <begin position="200"/>
        <end position="220"/>
    </location>
</feature>
<evidence type="ECO:0000256" key="8">
    <source>
        <dbReference type="PIRSR" id="PIRSR602326-1"/>
    </source>
</evidence>
<evidence type="ECO:0000313" key="12">
    <source>
        <dbReference type="EMBL" id="ATX79388.1"/>
    </source>
</evidence>